<keyword evidence="3" id="KW-1185">Reference proteome</keyword>
<dbReference type="EMBL" id="CAJQZP010001624">
    <property type="protein sequence ID" value="CAG5057162.1"/>
    <property type="molecule type" value="Genomic_DNA"/>
</dbReference>
<evidence type="ECO:0000313" key="2">
    <source>
        <dbReference type="EMBL" id="CAG5057162.1"/>
    </source>
</evidence>
<reference evidence="2" key="1">
    <citation type="submission" date="2021-04" db="EMBL/GenBank/DDBJ databases">
        <authorList>
            <person name="Tunstrom K."/>
        </authorList>
    </citation>
    <scope>NUCLEOTIDE SEQUENCE</scope>
</reference>
<gene>
    <name evidence="2" type="ORF">PAPOLLO_LOCUS27045</name>
</gene>
<dbReference type="InterPro" id="IPR025959">
    <property type="entry name" value="Winged_HTH_dom"/>
</dbReference>
<evidence type="ECO:0000313" key="3">
    <source>
        <dbReference type="Proteomes" id="UP000691718"/>
    </source>
</evidence>
<dbReference type="Proteomes" id="UP000691718">
    <property type="component" value="Unassembled WGS sequence"/>
</dbReference>
<accession>A0A8S3YCA1</accession>
<name>A0A8S3YCA1_PARAO</name>
<dbReference type="AlphaFoldDB" id="A0A8S3YCA1"/>
<comment type="caution">
    <text evidence="2">The sequence shown here is derived from an EMBL/GenBank/DDBJ whole genome shotgun (WGS) entry which is preliminary data.</text>
</comment>
<organism evidence="2 3">
    <name type="scientific">Parnassius apollo</name>
    <name type="common">Apollo butterfly</name>
    <name type="synonym">Papilio apollo</name>
    <dbReference type="NCBI Taxonomy" id="110799"/>
    <lineage>
        <taxon>Eukaryota</taxon>
        <taxon>Metazoa</taxon>
        <taxon>Ecdysozoa</taxon>
        <taxon>Arthropoda</taxon>
        <taxon>Hexapoda</taxon>
        <taxon>Insecta</taxon>
        <taxon>Pterygota</taxon>
        <taxon>Neoptera</taxon>
        <taxon>Endopterygota</taxon>
        <taxon>Lepidoptera</taxon>
        <taxon>Glossata</taxon>
        <taxon>Ditrysia</taxon>
        <taxon>Papilionoidea</taxon>
        <taxon>Papilionidae</taxon>
        <taxon>Parnassiinae</taxon>
        <taxon>Parnassini</taxon>
        <taxon>Parnassius</taxon>
        <taxon>Parnassius</taxon>
    </lineage>
</organism>
<dbReference type="Pfam" id="PF13592">
    <property type="entry name" value="HTH_33"/>
    <property type="match status" value="1"/>
</dbReference>
<evidence type="ECO:0000259" key="1">
    <source>
        <dbReference type="Pfam" id="PF13592"/>
    </source>
</evidence>
<protein>
    <submittedName>
        <fullName evidence="2">(apollo) hypothetical protein</fullName>
    </submittedName>
</protein>
<dbReference type="OrthoDB" id="8121657at2759"/>
<sequence length="360" mass="41142">MLAIKVSESTARRLMKKLGFTYITPRPADYKQDKNKQEEFKKNLNEIVEKNQQKEVFLSMNRDLEQTQKLDMDGLKRAQEHKLKKVKTSTIKKRAIPEDIQQVLQSESSVEASSNVSNMHTAKYVKEKLAVTVENRGGNLQAKDNQQDPHLEVLPPVSNSNTNSIVVIGIYIENGGEEALLHEISKKKPLMANRVSEDIERAVVNIATEFPAYGQQRASNELRKRDLRRWKQLAALEKVKEQREAHGEIETEHPGYLSSQDTYYVEGYKNSKLSLISIQELLWQTDKTITAGDLLNDRAIPFFDGQNVPLSCILTDRGCGKPENHSFICELKILIIQELRPILHKLMAYTRGFIKICVLQ</sequence>
<proteinExistence type="predicted"/>
<feature type="domain" description="Winged helix-turn helix" evidence="1">
    <location>
        <begin position="4"/>
        <end position="43"/>
    </location>
</feature>